<dbReference type="SMART" id="SM00530">
    <property type="entry name" value="HTH_XRE"/>
    <property type="match status" value="1"/>
</dbReference>
<proteinExistence type="inferred from homology"/>
<accession>A0ABU3BQI2</accession>
<evidence type="ECO:0000256" key="2">
    <source>
        <dbReference type="ARBA" id="ARBA00023125"/>
    </source>
</evidence>
<evidence type="ECO:0000259" key="3">
    <source>
        <dbReference type="PROSITE" id="PS50943"/>
    </source>
</evidence>
<dbReference type="PANTHER" id="PTHR46797">
    <property type="entry name" value="HTH-TYPE TRANSCRIPTIONAL REGULATOR"/>
    <property type="match status" value="1"/>
</dbReference>
<reference evidence="4 5" key="1">
    <citation type="submission" date="2023-09" db="EMBL/GenBank/DDBJ databases">
        <authorList>
            <person name="Rey-Velasco X."/>
        </authorList>
    </citation>
    <scope>NUCLEOTIDE SEQUENCE [LARGE SCALE GENOMIC DNA]</scope>
    <source>
        <strain evidence="4 5">F394</strain>
    </source>
</reference>
<feature type="domain" description="HTH cro/C1-type" evidence="3">
    <location>
        <begin position="13"/>
        <end position="67"/>
    </location>
</feature>
<protein>
    <submittedName>
        <fullName evidence="4">Helix-turn-helix transcriptional regulator</fullName>
    </submittedName>
</protein>
<organism evidence="4 5">
    <name type="scientific">Rubrivirga litoralis</name>
    <dbReference type="NCBI Taxonomy" id="3075598"/>
    <lineage>
        <taxon>Bacteria</taxon>
        <taxon>Pseudomonadati</taxon>
        <taxon>Rhodothermota</taxon>
        <taxon>Rhodothermia</taxon>
        <taxon>Rhodothermales</taxon>
        <taxon>Rubricoccaceae</taxon>
        <taxon>Rubrivirga</taxon>
    </lineage>
</organism>
<dbReference type="CDD" id="cd00093">
    <property type="entry name" value="HTH_XRE"/>
    <property type="match status" value="1"/>
</dbReference>
<dbReference type="PROSITE" id="PS50943">
    <property type="entry name" value="HTH_CROC1"/>
    <property type="match status" value="1"/>
</dbReference>
<evidence type="ECO:0000313" key="4">
    <source>
        <dbReference type="EMBL" id="MDT0631538.1"/>
    </source>
</evidence>
<dbReference type="Pfam" id="PF13560">
    <property type="entry name" value="HTH_31"/>
    <property type="match status" value="1"/>
</dbReference>
<dbReference type="Pfam" id="PF06114">
    <property type="entry name" value="Peptidase_M78"/>
    <property type="match status" value="1"/>
</dbReference>
<dbReference type="Gene3D" id="1.10.260.40">
    <property type="entry name" value="lambda repressor-like DNA-binding domains"/>
    <property type="match status" value="1"/>
</dbReference>
<evidence type="ECO:0000313" key="5">
    <source>
        <dbReference type="Proteomes" id="UP001267426"/>
    </source>
</evidence>
<dbReference type="SUPFAM" id="SSF47413">
    <property type="entry name" value="lambda repressor-like DNA-binding domains"/>
    <property type="match status" value="1"/>
</dbReference>
<comment type="caution">
    <text evidence="4">The sequence shown here is derived from an EMBL/GenBank/DDBJ whole genome shotgun (WGS) entry which is preliminary data.</text>
</comment>
<dbReference type="InterPro" id="IPR010982">
    <property type="entry name" value="Lambda_DNA-bd_dom_sf"/>
</dbReference>
<dbReference type="InterPro" id="IPR001387">
    <property type="entry name" value="Cro/C1-type_HTH"/>
</dbReference>
<dbReference type="Proteomes" id="UP001267426">
    <property type="component" value="Unassembled WGS sequence"/>
</dbReference>
<comment type="similarity">
    <text evidence="1">Belongs to the short-chain fatty acyl-CoA assimilation regulator (ScfR) family.</text>
</comment>
<dbReference type="EMBL" id="JAVRHT010000013">
    <property type="protein sequence ID" value="MDT0631538.1"/>
    <property type="molecule type" value="Genomic_DNA"/>
</dbReference>
<dbReference type="InterPro" id="IPR010359">
    <property type="entry name" value="IrrE_HExxH"/>
</dbReference>
<dbReference type="InterPro" id="IPR050807">
    <property type="entry name" value="TransReg_Diox_bact_type"/>
</dbReference>
<keyword evidence="5" id="KW-1185">Reference proteome</keyword>
<keyword evidence="2" id="KW-0238">DNA-binding</keyword>
<dbReference type="PANTHER" id="PTHR46797:SF1">
    <property type="entry name" value="METHYLPHOSPHONATE SYNTHASE"/>
    <property type="match status" value="1"/>
</dbReference>
<gene>
    <name evidence="4" type="ORF">RM540_07210</name>
</gene>
<evidence type="ECO:0000256" key="1">
    <source>
        <dbReference type="ARBA" id="ARBA00007227"/>
    </source>
</evidence>
<name>A0ABU3BQI2_9BACT</name>
<sequence>MPDRLRLILGVKLRALRQERGLGLKALAQKAGLSVSYLSEIEQGKKYPKPDKIVDLSVALGVPYDDLVSLRVDKGLGAVKEVIESPLLRGFPFDLFGVDAESVVRLLSPDKAGALVQAVGDVTRAYDARVEDLLLAALRAYQQMHANRFPDLEAAAERLRERLGIEGVPDAARLRGVLEREHGYRVETDTLPGHPELGAFRSVLSQGGAGPAGGAQAAGGAVLHVNGALRDEQLAFLYARELAFLELAPDDRPLASPWVRAERFGQVLANFEASYLAGALLLPAAEIDAVLLAQADAERWDPAAFLALLDRYRSTPEMLFHRLTQRVPEALGIDELYFLRFHHETTTDRVELTKTFNLSRVPVPHGVSAGEHYCRRWPALQALAALDARQRTAAGRGGTDDGPAVVAQRQHFVAGTAGDAEPADFFVLAVARPLSLRPGVNSAVSLGLRLTRATKRAVRFWDDPALPRLDVSLTCERCPIADCRVRAAPPTALREAEAEAGRRAALAAL</sequence>
<dbReference type="RefSeq" id="WP_311662881.1">
    <property type="nucleotide sequence ID" value="NZ_JAVRHT010000013.1"/>
</dbReference>